<feature type="compositionally biased region" description="Low complexity" evidence="4">
    <location>
        <begin position="426"/>
        <end position="448"/>
    </location>
</feature>
<protein>
    <recommendedName>
        <fullName evidence="7">Glutamate-1-semialdehyde 2,1-aminomutase</fullName>
    </recommendedName>
</protein>
<dbReference type="Gene3D" id="3.40.640.10">
    <property type="entry name" value="Type I PLP-dependent aspartate aminotransferase-like (Major domain)"/>
    <property type="match status" value="1"/>
</dbReference>
<feature type="region of interest" description="Disordered" evidence="4">
    <location>
        <begin position="408"/>
        <end position="462"/>
    </location>
</feature>
<dbReference type="Proteomes" id="UP000664534">
    <property type="component" value="Unassembled WGS sequence"/>
</dbReference>
<evidence type="ECO:0000313" key="6">
    <source>
        <dbReference type="Proteomes" id="UP000664534"/>
    </source>
</evidence>
<evidence type="ECO:0000256" key="1">
    <source>
        <dbReference type="ARBA" id="ARBA00001933"/>
    </source>
</evidence>
<sequence>MSSTKEHCSESEHLKMNQNAKDALAKLHSTYTHLNPSSLQAHQSARQHQPGGNTRTVLHANPFPITFASGNGCTLTSLDGHTYTDFLGEYTAGIYGHNNATIRAAIDESLTRGWSLGGNNRYEKELAKLVCERFTPTMELVRFTNSGTEANMMAVATAIAWTGRKKILVFEGGYHGATLSFRNPPRESATKSVNLPHEWVVGTYNDIERTDEILAALPPKSLAAILVEPMLGNAGAIPGSLPFLQFLRTYASSHDALLIFDEVMTSRLSYRGLGHKLGIQPDLMTLGKWVGGGMSFGAFGGRRDIMEMYDPSKSGSLAHAGTFNNNVISMAAGCAGCKVLDEETTNRLNDLGERLKEMVTDVVEKHFYGNECHPSAADEGSLKGNVYSINPRENCLKMPTRSAIITQNLLPSPSNPTPNLPPAPNQPHTNGTTNNTTPHTHTLSSPQHPHLPPSPPSKPPLSISGLGSILALHFPPSSPYLPSLFYHHMLSRNIYLAERGFMALNIEMGMQEVEMFVQATREFVQRYGEVM</sequence>
<feature type="compositionally biased region" description="Pro residues" evidence="4">
    <location>
        <begin position="449"/>
        <end position="459"/>
    </location>
</feature>
<accession>A0A8H3J4F6</accession>
<dbReference type="InterPro" id="IPR015422">
    <property type="entry name" value="PyrdxlP-dep_Trfase_small"/>
</dbReference>
<evidence type="ECO:0008006" key="7">
    <source>
        <dbReference type="Google" id="ProtNLM"/>
    </source>
</evidence>
<evidence type="ECO:0000256" key="4">
    <source>
        <dbReference type="SAM" id="MobiDB-lite"/>
    </source>
</evidence>
<dbReference type="Gene3D" id="3.90.1150.10">
    <property type="entry name" value="Aspartate Aminotransferase, domain 1"/>
    <property type="match status" value="2"/>
</dbReference>
<evidence type="ECO:0000256" key="3">
    <source>
        <dbReference type="RuleBase" id="RU003560"/>
    </source>
</evidence>
<comment type="caution">
    <text evidence="5">The sequence shown here is derived from an EMBL/GenBank/DDBJ whole genome shotgun (WGS) entry which is preliminary data.</text>
</comment>
<dbReference type="Pfam" id="PF00202">
    <property type="entry name" value="Aminotran_3"/>
    <property type="match status" value="1"/>
</dbReference>
<dbReference type="AlphaFoldDB" id="A0A8H3J4F6"/>
<dbReference type="EMBL" id="CAJPDT010000133">
    <property type="protein sequence ID" value="CAF9940566.1"/>
    <property type="molecule type" value="Genomic_DNA"/>
</dbReference>
<name>A0A8H3J4F6_9LECA</name>
<keyword evidence="6" id="KW-1185">Reference proteome</keyword>
<feature type="compositionally biased region" description="Pro residues" evidence="4">
    <location>
        <begin position="413"/>
        <end position="425"/>
    </location>
</feature>
<dbReference type="InterPro" id="IPR005814">
    <property type="entry name" value="Aminotrans_3"/>
</dbReference>
<evidence type="ECO:0000313" key="5">
    <source>
        <dbReference type="EMBL" id="CAF9940566.1"/>
    </source>
</evidence>
<proteinExistence type="inferred from homology"/>
<gene>
    <name evidence="5" type="ORF">IMSHALPRED_002078</name>
</gene>
<dbReference type="PANTHER" id="PTHR43713">
    <property type="entry name" value="GLUTAMATE-1-SEMIALDEHYDE 2,1-AMINOMUTASE"/>
    <property type="match status" value="1"/>
</dbReference>
<dbReference type="SUPFAM" id="SSF53383">
    <property type="entry name" value="PLP-dependent transferases"/>
    <property type="match status" value="1"/>
</dbReference>
<dbReference type="GO" id="GO:0030170">
    <property type="term" value="F:pyridoxal phosphate binding"/>
    <property type="evidence" value="ECO:0007669"/>
    <property type="project" value="InterPro"/>
</dbReference>
<evidence type="ECO:0000256" key="2">
    <source>
        <dbReference type="ARBA" id="ARBA00022898"/>
    </source>
</evidence>
<organism evidence="5 6">
    <name type="scientific">Imshaugia aleurites</name>
    <dbReference type="NCBI Taxonomy" id="172621"/>
    <lineage>
        <taxon>Eukaryota</taxon>
        <taxon>Fungi</taxon>
        <taxon>Dikarya</taxon>
        <taxon>Ascomycota</taxon>
        <taxon>Pezizomycotina</taxon>
        <taxon>Lecanoromycetes</taxon>
        <taxon>OSLEUM clade</taxon>
        <taxon>Lecanoromycetidae</taxon>
        <taxon>Lecanorales</taxon>
        <taxon>Lecanorineae</taxon>
        <taxon>Parmeliaceae</taxon>
        <taxon>Imshaugia</taxon>
    </lineage>
</organism>
<comment type="cofactor">
    <cofactor evidence="1">
        <name>pyridoxal 5'-phosphate</name>
        <dbReference type="ChEBI" id="CHEBI:597326"/>
    </cofactor>
</comment>
<dbReference type="OrthoDB" id="425114at2759"/>
<dbReference type="InterPro" id="IPR015424">
    <property type="entry name" value="PyrdxlP-dep_Trfase"/>
</dbReference>
<keyword evidence="2 3" id="KW-0663">Pyridoxal phosphate</keyword>
<reference evidence="5" key="1">
    <citation type="submission" date="2021-03" db="EMBL/GenBank/DDBJ databases">
        <authorList>
            <person name="Tagirdzhanova G."/>
        </authorList>
    </citation>
    <scope>NUCLEOTIDE SEQUENCE</scope>
</reference>
<dbReference type="InterPro" id="IPR015421">
    <property type="entry name" value="PyrdxlP-dep_Trfase_major"/>
</dbReference>
<dbReference type="PANTHER" id="PTHR43713:SF3">
    <property type="entry name" value="GLUTAMATE-1-SEMIALDEHYDE 2,1-AMINOMUTASE 1, CHLOROPLASTIC-RELATED"/>
    <property type="match status" value="1"/>
</dbReference>
<dbReference type="GO" id="GO:0008483">
    <property type="term" value="F:transaminase activity"/>
    <property type="evidence" value="ECO:0007669"/>
    <property type="project" value="InterPro"/>
</dbReference>
<comment type="similarity">
    <text evidence="3">Belongs to the class-III pyridoxal-phosphate-dependent aminotransferase family.</text>
</comment>